<evidence type="ECO:0000313" key="2">
    <source>
        <dbReference type="Proteomes" id="UP000643701"/>
    </source>
</evidence>
<organism evidence="1 2">
    <name type="scientific">Psychroflexus maritimus</name>
    <dbReference type="NCBI Taxonomy" id="2714865"/>
    <lineage>
        <taxon>Bacteria</taxon>
        <taxon>Pseudomonadati</taxon>
        <taxon>Bacteroidota</taxon>
        <taxon>Flavobacteriia</taxon>
        <taxon>Flavobacteriales</taxon>
        <taxon>Flavobacteriaceae</taxon>
        <taxon>Psychroflexus</taxon>
    </lineage>
</organism>
<dbReference type="EMBL" id="JAANAS010000094">
    <property type="protein sequence ID" value="NGZ90729.1"/>
    <property type="molecule type" value="Genomic_DNA"/>
</dbReference>
<dbReference type="Pfam" id="PF06245">
    <property type="entry name" value="DUF1015"/>
    <property type="match status" value="1"/>
</dbReference>
<protein>
    <submittedName>
        <fullName evidence="1">DUF1015 domain-containing protein</fullName>
    </submittedName>
</protein>
<accession>A0A967AEB4</accession>
<proteinExistence type="predicted"/>
<keyword evidence="2" id="KW-1185">Reference proteome</keyword>
<dbReference type="PANTHER" id="PTHR36454:SF1">
    <property type="entry name" value="DUF1015 DOMAIN-CONTAINING PROTEIN"/>
    <property type="match status" value="1"/>
</dbReference>
<dbReference type="PIRSF" id="PIRSF033563">
    <property type="entry name" value="UCP033563"/>
    <property type="match status" value="1"/>
</dbReference>
<dbReference type="RefSeq" id="WP_166400960.1">
    <property type="nucleotide sequence ID" value="NZ_JAANAS010000094.1"/>
</dbReference>
<reference evidence="1" key="1">
    <citation type="submission" date="2020-03" db="EMBL/GenBank/DDBJ databases">
        <title>Psychroflexus Maritimus sp. nov., isolate from marine sediment.</title>
        <authorList>
            <person name="Zhong Y.-L."/>
        </authorList>
    </citation>
    <scope>NUCLEOTIDE SEQUENCE</scope>
    <source>
        <strain evidence="1">C1</strain>
    </source>
</reference>
<dbReference type="PANTHER" id="PTHR36454">
    <property type="entry name" value="LMO2823 PROTEIN"/>
    <property type="match status" value="1"/>
</dbReference>
<dbReference type="Proteomes" id="UP000643701">
    <property type="component" value="Unassembled WGS sequence"/>
</dbReference>
<gene>
    <name evidence="1" type="ORF">G7034_10750</name>
</gene>
<dbReference type="AlphaFoldDB" id="A0A967AEB4"/>
<sequence length="412" mass="48226">MPKVKAFKATRPSRDKISLVASRPYESYTKAEREARLDHNPFSFLHIVNPGYKYRKEISGRKAFSLVKNRFEEFKEEGSFINEKKPCIYLHQIVLRNTLKFTGFIACCHAEDYKNNQIKIHEDTIQSKVNLFSEYLKTVKFNADPVLITYPNHKGLDELANAKIKERPEYEFTTTSRETHYLWLIDDDESIQKIEAEFEAMPTFYLADGHHRFSSSFQLADKMAKENPNHTGDEDYNFVMSYLIPESQLKILEFNRLIKDLNGLSKEEFLIQLDENFRIENRGQHYYKPTQKHHFSMYLDGEFYSLYLRKKNLNFTDALAALDAQILYHFVLQPILGIQDLRNNERIAYAQGQKEMAYVKGNVDIEKFQVGFGMFPCAIEEIKTIADQGLKMPPKTTYILPKLRSGVTIHEF</sequence>
<comment type="caution">
    <text evidence="1">The sequence shown here is derived from an EMBL/GenBank/DDBJ whole genome shotgun (WGS) entry which is preliminary data.</text>
</comment>
<dbReference type="InterPro" id="IPR008323">
    <property type="entry name" value="UCP033563"/>
</dbReference>
<evidence type="ECO:0000313" key="1">
    <source>
        <dbReference type="EMBL" id="NGZ90729.1"/>
    </source>
</evidence>
<name>A0A967AEB4_9FLAO</name>